<evidence type="ECO:0000313" key="5">
    <source>
        <dbReference type="Proteomes" id="UP000568106"/>
    </source>
</evidence>
<dbReference type="Pfam" id="PF14559">
    <property type="entry name" value="TPR_19"/>
    <property type="match status" value="1"/>
</dbReference>
<feature type="repeat" description="TPR" evidence="1">
    <location>
        <begin position="193"/>
        <end position="226"/>
    </location>
</feature>
<comment type="caution">
    <text evidence="4">The sequence shown here is derived from an EMBL/GenBank/DDBJ whole genome shotgun (WGS) entry which is preliminary data.</text>
</comment>
<dbReference type="AlphaFoldDB" id="A0A7W8IEE8"/>
<gene>
    <name evidence="4" type="ORF">HDF09_000313</name>
</gene>
<evidence type="ECO:0000256" key="3">
    <source>
        <dbReference type="SAM" id="SignalP"/>
    </source>
</evidence>
<dbReference type="EMBL" id="JACHDY010000001">
    <property type="protein sequence ID" value="MBB5315663.1"/>
    <property type="molecule type" value="Genomic_DNA"/>
</dbReference>
<keyword evidence="1" id="KW-0802">TPR repeat</keyword>
<feature type="compositionally biased region" description="Basic residues" evidence="2">
    <location>
        <begin position="142"/>
        <end position="151"/>
    </location>
</feature>
<feature type="region of interest" description="Disordered" evidence="2">
    <location>
        <begin position="23"/>
        <end position="156"/>
    </location>
</feature>
<organism evidence="4 5">
    <name type="scientific">Tunturiibacter empetritectus</name>
    <dbReference type="NCBI Taxonomy" id="3069691"/>
    <lineage>
        <taxon>Bacteria</taxon>
        <taxon>Pseudomonadati</taxon>
        <taxon>Acidobacteriota</taxon>
        <taxon>Terriglobia</taxon>
        <taxon>Terriglobales</taxon>
        <taxon>Acidobacteriaceae</taxon>
        <taxon>Tunturiibacter</taxon>
    </lineage>
</organism>
<dbReference type="Proteomes" id="UP000568106">
    <property type="component" value="Unassembled WGS sequence"/>
</dbReference>
<sequence length="240" mass="25399">MATGPKIRALLAAFFLSVACHAQTTPAQNPPPPCPAPGQNTSQPAAPCSPPPSAKKPSVAEQFPFPGSPAKPSTSATPPPESPSSTTTPSSAAEQHPFPTAPAPRLPGDDSSSSSSSDSSTPDPDAVPDTDLPKPGTEGSSVHRKLPKVKRVQTDDERVDEDLKVAKFYMRDDNLPGAYLRAQDAVKIQPDYSAAHYALAEIAQKMKKKDEAIAEFQTYLKLDPDGENAKQAHKALDQLK</sequence>
<dbReference type="Gene3D" id="1.25.40.10">
    <property type="entry name" value="Tetratricopeptide repeat domain"/>
    <property type="match status" value="1"/>
</dbReference>
<dbReference type="InterPro" id="IPR011990">
    <property type="entry name" value="TPR-like_helical_dom_sf"/>
</dbReference>
<protein>
    <recommendedName>
        <fullName evidence="6">Tetratricopeptide repeat protein</fullName>
    </recommendedName>
</protein>
<feature type="chain" id="PRO_5030552510" description="Tetratricopeptide repeat protein" evidence="3">
    <location>
        <begin position="23"/>
        <end position="240"/>
    </location>
</feature>
<evidence type="ECO:0000256" key="1">
    <source>
        <dbReference type="PROSITE-ProRule" id="PRU00339"/>
    </source>
</evidence>
<evidence type="ECO:0000256" key="2">
    <source>
        <dbReference type="SAM" id="MobiDB-lite"/>
    </source>
</evidence>
<evidence type="ECO:0000313" key="4">
    <source>
        <dbReference type="EMBL" id="MBB5315663.1"/>
    </source>
</evidence>
<reference evidence="4" key="1">
    <citation type="submission" date="2020-08" db="EMBL/GenBank/DDBJ databases">
        <title>Genomic Encyclopedia of Type Strains, Phase IV (KMG-V): Genome sequencing to study the core and pangenomes of soil and plant-associated prokaryotes.</title>
        <authorList>
            <person name="Whitman W."/>
        </authorList>
    </citation>
    <scope>NUCLEOTIDE SEQUENCE [LARGE SCALE GENOMIC DNA]</scope>
    <source>
        <strain evidence="4">M8UP27</strain>
    </source>
</reference>
<dbReference type="SUPFAM" id="SSF48452">
    <property type="entry name" value="TPR-like"/>
    <property type="match status" value="1"/>
</dbReference>
<feature type="signal peptide" evidence="3">
    <location>
        <begin position="1"/>
        <end position="22"/>
    </location>
</feature>
<keyword evidence="3" id="KW-0732">Signal</keyword>
<keyword evidence="5" id="KW-1185">Reference proteome</keyword>
<feature type="compositionally biased region" description="Low complexity" evidence="2">
    <location>
        <begin position="37"/>
        <end position="46"/>
    </location>
</feature>
<name>A0A7W8IEE8_9BACT</name>
<dbReference type="PROSITE" id="PS51257">
    <property type="entry name" value="PROKAR_LIPOPROTEIN"/>
    <property type="match status" value="1"/>
</dbReference>
<feature type="compositionally biased region" description="Low complexity" evidence="2">
    <location>
        <begin position="109"/>
        <end position="130"/>
    </location>
</feature>
<evidence type="ECO:0008006" key="6">
    <source>
        <dbReference type="Google" id="ProtNLM"/>
    </source>
</evidence>
<dbReference type="PROSITE" id="PS50005">
    <property type="entry name" value="TPR"/>
    <property type="match status" value="1"/>
</dbReference>
<proteinExistence type="predicted"/>
<accession>A0A7W8IEE8</accession>
<feature type="compositionally biased region" description="Low complexity" evidence="2">
    <location>
        <begin position="83"/>
        <end position="93"/>
    </location>
</feature>
<dbReference type="InterPro" id="IPR019734">
    <property type="entry name" value="TPR_rpt"/>
</dbReference>